<dbReference type="Proteomes" id="UP000185598">
    <property type="component" value="Unassembled WGS sequence"/>
</dbReference>
<protein>
    <submittedName>
        <fullName evidence="2">Uncharacterized protein</fullName>
    </submittedName>
</protein>
<reference evidence="1 4" key="2">
    <citation type="submission" date="2020-08" db="EMBL/GenBank/DDBJ databases">
        <title>Genomic Encyclopedia of Type Strains, Phase IV (KMG-IV): sequencing the most valuable type-strain genomes for metagenomic binning, comparative biology and taxonomic classification.</title>
        <authorList>
            <person name="Goeker M."/>
        </authorList>
    </citation>
    <scope>NUCLEOTIDE SEQUENCE [LARGE SCALE GENOMIC DNA]</scope>
    <source>
        <strain evidence="1 4">DSM 100021</strain>
    </source>
</reference>
<organism evidence="2 3">
    <name type="scientific">Allorhizobium taibaishanense</name>
    <dbReference type="NCBI Taxonomy" id="887144"/>
    <lineage>
        <taxon>Bacteria</taxon>
        <taxon>Pseudomonadati</taxon>
        <taxon>Pseudomonadota</taxon>
        <taxon>Alphaproteobacteria</taxon>
        <taxon>Hyphomicrobiales</taxon>
        <taxon>Rhizobiaceae</taxon>
        <taxon>Rhizobium/Agrobacterium group</taxon>
        <taxon>Allorhizobium</taxon>
    </lineage>
</organism>
<comment type="caution">
    <text evidence="2">The sequence shown here is derived from an EMBL/GenBank/DDBJ whole genome shotgun (WGS) entry which is preliminary data.</text>
</comment>
<dbReference type="EMBL" id="MKIN01000024">
    <property type="protein sequence ID" value="OLP48159.1"/>
    <property type="molecule type" value="Genomic_DNA"/>
</dbReference>
<evidence type="ECO:0000313" key="1">
    <source>
        <dbReference type="EMBL" id="MBB4007817.1"/>
    </source>
</evidence>
<proteinExistence type="predicted"/>
<dbReference type="OrthoDB" id="8374463at2"/>
<evidence type="ECO:0000313" key="3">
    <source>
        <dbReference type="Proteomes" id="UP000185598"/>
    </source>
</evidence>
<name>A0A1Q9A0W5_9HYPH</name>
<dbReference type="RefSeq" id="WP_075616212.1">
    <property type="nucleotide sequence ID" value="NZ_JACIED010000002.1"/>
</dbReference>
<gene>
    <name evidence="2" type="ORF">BJF91_08390</name>
    <name evidence="1" type="ORF">GGQ71_002080</name>
</gene>
<accession>A0A1Q9A0W5</accession>
<evidence type="ECO:0000313" key="4">
    <source>
        <dbReference type="Proteomes" id="UP000544107"/>
    </source>
</evidence>
<evidence type="ECO:0000313" key="2">
    <source>
        <dbReference type="EMBL" id="OLP48159.1"/>
    </source>
</evidence>
<dbReference type="Proteomes" id="UP000544107">
    <property type="component" value="Unassembled WGS sequence"/>
</dbReference>
<dbReference type="AlphaFoldDB" id="A0A1Q9A0W5"/>
<keyword evidence="3" id="KW-1185">Reference proteome</keyword>
<dbReference type="EMBL" id="JACIED010000002">
    <property type="protein sequence ID" value="MBB4007817.1"/>
    <property type="molecule type" value="Genomic_DNA"/>
</dbReference>
<reference evidence="2 3" key="1">
    <citation type="submission" date="2016-09" db="EMBL/GenBank/DDBJ databases">
        <title>Rhizobium oryziradicis sp. nov., isolated from the root of rice.</title>
        <authorList>
            <person name="Zhao J."/>
            <person name="Zhang X."/>
        </authorList>
    </citation>
    <scope>NUCLEOTIDE SEQUENCE [LARGE SCALE GENOMIC DNA]</scope>
    <source>
        <strain evidence="2 3">14971</strain>
    </source>
</reference>
<dbReference type="STRING" id="887144.BJF91_08390"/>
<sequence length="167" mass="18348">MAIYAIVDSDGFAKAFYDEAIHGSRILPIYDDAGEVVSHRDNPDCLIPVEAVEISQAQRSEMLSFPSSRKLIHGIVIEYQPPAVKPVMPTLTPRQFWLAASRIDVSKTDVLALVDAMDDKQAAADLRIEVTESVSFERSNPAVDDIATLLGISGEQLDSLWLWASGF</sequence>